<organism evidence="2 3">
    <name type="scientific">Diplocarpon coronariae</name>
    <dbReference type="NCBI Taxonomy" id="2795749"/>
    <lineage>
        <taxon>Eukaryota</taxon>
        <taxon>Fungi</taxon>
        <taxon>Dikarya</taxon>
        <taxon>Ascomycota</taxon>
        <taxon>Pezizomycotina</taxon>
        <taxon>Leotiomycetes</taxon>
        <taxon>Helotiales</taxon>
        <taxon>Drepanopezizaceae</taxon>
        <taxon>Diplocarpon</taxon>
    </lineage>
</organism>
<feature type="compositionally biased region" description="Basic residues" evidence="1">
    <location>
        <begin position="158"/>
        <end position="169"/>
    </location>
</feature>
<sequence>MRADDGSESAVITLPYRGAVSLQAQANETVQNFAYHPDVTSGTSKAFRTSVVKTYRTDQLGSRAWECRFCGKLASQVHYAATSILSPSGSSLVDGAIPTCTSTKCYHQGSELAHQCGKNAAHEPGLMSCGNCGGRSRTALCGQCTFSYGSRNSIRPAIRPKKPRSRGKKIQPSSDSGRLRLEAGSAG</sequence>
<protein>
    <submittedName>
        <fullName evidence="2">Uncharacterized protein</fullName>
    </submittedName>
</protein>
<comment type="caution">
    <text evidence="2">The sequence shown here is derived from an EMBL/GenBank/DDBJ whole genome shotgun (WGS) entry which is preliminary data.</text>
</comment>
<reference evidence="2 3" key="1">
    <citation type="submission" date="2017-04" db="EMBL/GenBank/DDBJ databases">
        <title>Draft genome sequence of Marssonina coronaria NL1: causal agent of apple blotch.</title>
        <authorList>
            <person name="Cheng Q."/>
        </authorList>
    </citation>
    <scope>NUCLEOTIDE SEQUENCE [LARGE SCALE GENOMIC DNA]</scope>
    <source>
        <strain evidence="2 3">NL1</strain>
    </source>
</reference>
<dbReference type="EMBL" id="MZNU01000342">
    <property type="protein sequence ID" value="OWO99858.1"/>
    <property type="molecule type" value="Genomic_DNA"/>
</dbReference>
<evidence type="ECO:0000313" key="2">
    <source>
        <dbReference type="EMBL" id="OWO99858.1"/>
    </source>
</evidence>
<evidence type="ECO:0000313" key="3">
    <source>
        <dbReference type="Proteomes" id="UP000242519"/>
    </source>
</evidence>
<proteinExistence type="predicted"/>
<gene>
    <name evidence="2" type="ORF">B2J93_6913</name>
</gene>
<dbReference type="OrthoDB" id="3491253at2759"/>
<name>A0A218YVL3_9HELO</name>
<accession>A0A218YVL3</accession>
<dbReference type="AlphaFoldDB" id="A0A218YVL3"/>
<feature type="region of interest" description="Disordered" evidence="1">
    <location>
        <begin position="155"/>
        <end position="187"/>
    </location>
</feature>
<dbReference type="Proteomes" id="UP000242519">
    <property type="component" value="Unassembled WGS sequence"/>
</dbReference>
<evidence type="ECO:0000256" key="1">
    <source>
        <dbReference type="SAM" id="MobiDB-lite"/>
    </source>
</evidence>
<keyword evidence="3" id="KW-1185">Reference proteome</keyword>
<dbReference type="InParanoid" id="A0A218YVL3"/>